<dbReference type="Pfam" id="PF13196">
    <property type="entry name" value="DUF4012"/>
    <property type="match status" value="1"/>
</dbReference>
<organism evidence="1 2">
    <name type="scientific">Candidatus Portnoybacteria bacterium CG03_land_8_20_14_0_80_41_10</name>
    <dbReference type="NCBI Taxonomy" id="1974808"/>
    <lineage>
        <taxon>Bacteria</taxon>
        <taxon>Candidatus Portnoyibacteriota</taxon>
    </lineage>
</organism>
<feature type="non-terminal residue" evidence="1">
    <location>
        <position position="1"/>
    </location>
</feature>
<evidence type="ECO:0000313" key="2">
    <source>
        <dbReference type="Proteomes" id="UP000229894"/>
    </source>
</evidence>
<dbReference type="InterPro" id="IPR025101">
    <property type="entry name" value="DUF4012"/>
</dbReference>
<protein>
    <recommendedName>
        <fullName evidence="3">DUF4012 domain-containing protein</fullName>
    </recommendedName>
</protein>
<evidence type="ECO:0008006" key="3">
    <source>
        <dbReference type="Google" id="ProtNLM"/>
    </source>
</evidence>
<dbReference type="AlphaFoldDB" id="A0A2M7BU46"/>
<proteinExistence type="predicted"/>
<comment type="caution">
    <text evidence="1">The sequence shown here is derived from an EMBL/GenBank/DDBJ whole genome shotgun (WGS) entry which is preliminary data.</text>
</comment>
<dbReference type="Proteomes" id="UP000229894">
    <property type="component" value="Unassembled WGS sequence"/>
</dbReference>
<evidence type="ECO:0000313" key="1">
    <source>
        <dbReference type="EMBL" id="PIV10045.1"/>
    </source>
</evidence>
<sequence length="632" mass="70127">VVKDDVLSNSLAAYQNLLSAQQSLGEANWQEAAQNFSSAQAGFEQAEGEIKKLGQLTLNILEKLPGGQLVSSGEHLVKVGQNLARAGQSMALAINGFSLSNLFSLVDSANLAESDVSAGGNSLTDLLGDSQNSLNVALVGIKLAREELEQVKVESLPVNLQEGVNSLNKKMPLIEKTLEQLAGYSAALLNILGQDNPRQYLLIFQNNSEMRATGGFIGTYGLLTLDRGAIKDIFVEGIFNIDGQLREKIIPPRPIQKISTAWSMHDANWFADFPTSAGKVAWFYEKTGGPTVDGIISLTPTVIERLLGLTGPMAMPEYEVVLTADNFVELVQYEVEIDYDKELNQPKKILADFVPQFIQGLNQLSDSQRKEALAIIFNALEEKHLLTYFKDASLEKLAVDEGWAGQLLTTEKDYLSVVSSNINGYKTDRVIQESIEHQAEIQEDGSIVDTLTITRRHQGGSAQYDWWNRVNANYLRVYLPQGSQLISAVGQSLEIYQPPIDYQKQGFKKDSLVDSIENKMTIDQKTGTHIFEENGKTVFGNWLYVSPGQTVTLTYQYKLPFKINLNKSNDSYSLLAQKQSGSLGSQFSHQLKFPADWSLSWQYPDQASRSANTWQFKTDLSLDRFLGVTFEF</sequence>
<reference evidence="2" key="1">
    <citation type="submission" date="2017-09" db="EMBL/GenBank/DDBJ databases">
        <title>Depth-based differentiation of microbial function through sediment-hosted aquifers and enrichment of novel symbionts in the deep terrestrial subsurface.</title>
        <authorList>
            <person name="Probst A.J."/>
            <person name="Ladd B."/>
            <person name="Jarett J.K."/>
            <person name="Geller-Mcgrath D.E."/>
            <person name="Sieber C.M.K."/>
            <person name="Emerson J.B."/>
            <person name="Anantharaman K."/>
            <person name="Thomas B.C."/>
            <person name="Malmstrom R."/>
            <person name="Stieglmeier M."/>
            <person name="Klingl A."/>
            <person name="Woyke T."/>
            <person name="Ryan C.M."/>
            <person name="Banfield J.F."/>
        </authorList>
    </citation>
    <scope>NUCLEOTIDE SEQUENCE [LARGE SCALE GENOMIC DNA]</scope>
</reference>
<accession>A0A2M7BU46</accession>
<name>A0A2M7BU46_9BACT</name>
<dbReference type="EMBL" id="PEUX01000061">
    <property type="protein sequence ID" value="PIV10045.1"/>
    <property type="molecule type" value="Genomic_DNA"/>
</dbReference>
<gene>
    <name evidence="1" type="ORF">COS49_02705</name>
</gene>